<keyword evidence="1" id="KW-0418">Kinase</keyword>
<comment type="caution">
    <text evidence="3">The sequence shown here is derived from an EMBL/GenBank/DDBJ whole genome shotgun (WGS) entry which is preliminary data.</text>
</comment>
<accession>A0ABQ3XTL7</accession>
<dbReference type="Gene3D" id="3.30.565.10">
    <property type="entry name" value="Histidine kinase-like ATPase, C-terminal domain"/>
    <property type="match status" value="1"/>
</dbReference>
<keyword evidence="4" id="KW-1185">Reference proteome</keyword>
<dbReference type="Pfam" id="PF13581">
    <property type="entry name" value="HATPase_c_2"/>
    <property type="match status" value="1"/>
</dbReference>
<dbReference type="Proteomes" id="UP000612282">
    <property type="component" value="Unassembled WGS sequence"/>
</dbReference>
<organism evidence="3 4">
    <name type="scientific">Actinoplanes couchii</name>
    <dbReference type="NCBI Taxonomy" id="403638"/>
    <lineage>
        <taxon>Bacteria</taxon>
        <taxon>Bacillati</taxon>
        <taxon>Actinomycetota</taxon>
        <taxon>Actinomycetes</taxon>
        <taxon>Micromonosporales</taxon>
        <taxon>Micromonosporaceae</taxon>
        <taxon>Actinoplanes</taxon>
    </lineage>
</organism>
<protein>
    <recommendedName>
        <fullName evidence="2">Histidine kinase/HSP90-like ATPase domain-containing protein</fullName>
    </recommendedName>
</protein>
<gene>
    <name evidence="3" type="ORF">Aco03nite_102630</name>
</gene>
<dbReference type="InterPro" id="IPR003594">
    <property type="entry name" value="HATPase_dom"/>
</dbReference>
<sequence length="155" mass="16612">MSHLETFPLPLGAHVLKSWRLSSSADLTGLRANLSAALQTLQPYVPGPSDDVVDSMVLVATELATNAIRHGQPPTEVRLLRADDRLILDVADRDHHNAPRLSPERAVGDGGLGLMLARSLSLQVSWYRDGESKHIWAAFNDSGEIPGSGLSSGSV</sequence>
<feature type="domain" description="Histidine kinase/HSP90-like ATPase" evidence="2">
    <location>
        <begin position="33"/>
        <end position="137"/>
    </location>
</feature>
<keyword evidence="1" id="KW-0808">Transferase</keyword>
<dbReference type="CDD" id="cd16936">
    <property type="entry name" value="HATPase_RsbW-like"/>
    <property type="match status" value="1"/>
</dbReference>
<dbReference type="InterPro" id="IPR036890">
    <property type="entry name" value="HATPase_C_sf"/>
</dbReference>
<evidence type="ECO:0000256" key="1">
    <source>
        <dbReference type="ARBA" id="ARBA00022527"/>
    </source>
</evidence>
<proteinExistence type="predicted"/>
<dbReference type="PANTHER" id="PTHR35526:SF3">
    <property type="entry name" value="ANTI-SIGMA-F FACTOR RSBW"/>
    <property type="match status" value="1"/>
</dbReference>
<dbReference type="InterPro" id="IPR050267">
    <property type="entry name" value="Anti-sigma-factor_SerPK"/>
</dbReference>
<dbReference type="RefSeq" id="WP_203810233.1">
    <property type="nucleotide sequence ID" value="NZ_BAAAQE010000107.1"/>
</dbReference>
<name>A0ABQ3XTL7_9ACTN</name>
<dbReference type="SUPFAM" id="SSF55874">
    <property type="entry name" value="ATPase domain of HSP90 chaperone/DNA topoisomerase II/histidine kinase"/>
    <property type="match status" value="1"/>
</dbReference>
<reference evidence="3 4" key="1">
    <citation type="submission" date="2021-01" db="EMBL/GenBank/DDBJ databases">
        <title>Whole genome shotgun sequence of Actinoplanes couchii NBRC 106145.</title>
        <authorList>
            <person name="Komaki H."/>
            <person name="Tamura T."/>
        </authorList>
    </citation>
    <scope>NUCLEOTIDE SEQUENCE [LARGE SCALE GENOMIC DNA]</scope>
    <source>
        <strain evidence="3 4">NBRC 106145</strain>
    </source>
</reference>
<keyword evidence="1" id="KW-0723">Serine/threonine-protein kinase</keyword>
<evidence type="ECO:0000313" key="4">
    <source>
        <dbReference type="Proteomes" id="UP000612282"/>
    </source>
</evidence>
<evidence type="ECO:0000259" key="2">
    <source>
        <dbReference type="Pfam" id="PF13581"/>
    </source>
</evidence>
<dbReference type="EMBL" id="BOMG01000142">
    <property type="protein sequence ID" value="GID61859.1"/>
    <property type="molecule type" value="Genomic_DNA"/>
</dbReference>
<dbReference type="PANTHER" id="PTHR35526">
    <property type="entry name" value="ANTI-SIGMA-F FACTOR RSBW-RELATED"/>
    <property type="match status" value="1"/>
</dbReference>
<evidence type="ECO:0000313" key="3">
    <source>
        <dbReference type="EMBL" id="GID61859.1"/>
    </source>
</evidence>